<dbReference type="AlphaFoldDB" id="A0A0K0E851"/>
<dbReference type="WBParaSite" id="SSTP_0000568100.1">
    <property type="protein sequence ID" value="SSTP_0000568100.1"/>
    <property type="gene ID" value="SSTP_0000568100"/>
</dbReference>
<protein>
    <submittedName>
        <fullName evidence="4">Presenilin</fullName>
    </submittedName>
</protein>
<feature type="transmembrane region" description="Helical" evidence="1">
    <location>
        <begin position="34"/>
        <end position="54"/>
    </location>
</feature>
<feature type="transmembrane region" description="Helical" evidence="1">
    <location>
        <begin position="265"/>
        <end position="285"/>
    </location>
</feature>
<sequence>MSMKDYILLKDSKLENNDIKKNTINLNSFYTSKILFIIPITLCIGYIIFCIKNIPYYNEREKFELIIFNKNYENNKLSWDIKLIIYGEIIFIHTCGIIFLTVICKSLITCYIILILSYCFGLHCQQTLNFFTIQINEILLALFVGILCFIEIIFICVKKFNVIKNVFVIKMAILLTLNQLKIWPTWGWWIVPLLLAFFETYIFLKESEIFWEDSFNYIDEKNDNIFNLLTYTSMVPELSDDVKIVDIEKLIIKKEKKNDKEKMKYTYHDCLVGNFICYLMLMGYISIFNEWILIIICYISMIVGILLTKQFQDLYKNSLPDLAGPTIFCLSMLFLTREFISPFILQLFKYLSGRIYFS</sequence>
<keyword evidence="1" id="KW-0812">Transmembrane</keyword>
<feature type="transmembrane region" description="Helical" evidence="1">
    <location>
        <begin position="186"/>
        <end position="204"/>
    </location>
</feature>
<dbReference type="Gene3D" id="1.10.472.100">
    <property type="entry name" value="Presenilin"/>
    <property type="match status" value="1"/>
</dbReference>
<accession>A0A0K0E851</accession>
<proteinExistence type="predicted"/>
<evidence type="ECO:0000256" key="1">
    <source>
        <dbReference type="SAM" id="Phobius"/>
    </source>
</evidence>
<dbReference type="STRING" id="6248.A0A0K0E851"/>
<reference evidence="3" key="1">
    <citation type="submission" date="2015-08" db="UniProtKB">
        <authorList>
            <consortium name="WormBaseParasite"/>
        </authorList>
    </citation>
    <scope>IDENTIFICATION</scope>
</reference>
<keyword evidence="2" id="KW-1185">Reference proteome</keyword>
<name>A0A0K0E851_STRER</name>
<dbReference type="Proteomes" id="UP000035681">
    <property type="component" value="Unplaced"/>
</dbReference>
<feature type="transmembrane region" description="Helical" evidence="1">
    <location>
        <begin position="111"/>
        <end position="132"/>
    </location>
</feature>
<dbReference type="InterPro" id="IPR042524">
    <property type="entry name" value="Presenilin_C"/>
</dbReference>
<keyword evidence="1" id="KW-0472">Membrane</keyword>
<feature type="transmembrane region" description="Helical" evidence="1">
    <location>
        <begin position="138"/>
        <end position="157"/>
    </location>
</feature>
<dbReference type="WBParaSite" id="TCONS_00004128.p1">
    <property type="protein sequence ID" value="TCONS_00004128.p1"/>
    <property type="gene ID" value="XLOC_001142"/>
</dbReference>
<feature type="transmembrane region" description="Helical" evidence="1">
    <location>
        <begin position="291"/>
        <end position="307"/>
    </location>
</feature>
<organism evidence="3">
    <name type="scientific">Strongyloides stercoralis</name>
    <name type="common">Threadworm</name>
    <dbReference type="NCBI Taxonomy" id="6248"/>
    <lineage>
        <taxon>Eukaryota</taxon>
        <taxon>Metazoa</taxon>
        <taxon>Ecdysozoa</taxon>
        <taxon>Nematoda</taxon>
        <taxon>Chromadorea</taxon>
        <taxon>Rhabditida</taxon>
        <taxon>Tylenchina</taxon>
        <taxon>Panagrolaimomorpha</taxon>
        <taxon>Strongyloidoidea</taxon>
        <taxon>Strongyloididae</taxon>
        <taxon>Strongyloides</taxon>
    </lineage>
</organism>
<keyword evidence="1" id="KW-1133">Transmembrane helix</keyword>
<evidence type="ECO:0000313" key="2">
    <source>
        <dbReference type="Proteomes" id="UP000035681"/>
    </source>
</evidence>
<evidence type="ECO:0000313" key="4">
    <source>
        <dbReference type="WBParaSite" id="TCONS_00004128.p1"/>
    </source>
</evidence>
<evidence type="ECO:0000313" key="3">
    <source>
        <dbReference type="WBParaSite" id="SSTP_0000568100.1"/>
    </source>
</evidence>